<proteinExistence type="predicted"/>
<reference evidence="2 3" key="1">
    <citation type="submission" date="2020-08" db="EMBL/GenBank/DDBJ databases">
        <title>Genomic Encyclopedia of Type Strains, Phase IV (KMG-IV): sequencing the most valuable type-strain genomes for metagenomic binning, comparative biology and taxonomic classification.</title>
        <authorList>
            <person name="Goeker M."/>
        </authorList>
    </citation>
    <scope>NUCLEOTIDE SEQUENCE [LARGE SCALE GENOMIC DNA]</scope>
    <source>
        <strain evidence="2 3">DSM 24105</strain>
    </source>
</reference>
<dbReference type="Proteomes" id="UP000517759">
    <property type="component" value="Unassembled WGS sequence"/>
</dbReference>
<evidence type="ECO:0000313" key="2">
    <source>
        <dbReference type="EMBL" id="MBB3903089.1"/>
    </source>
</evidence>
<name>A0A7W6AKY9_9HYPH</name>
<sequence>MAQASSQALHPRVADASLSYCLGSAALLAVTAAFLAQAPVANGPAALALAAAIALDAASRLAAAALSRRSGLALAMGGLPSLVLPLGAMPGLAAAVLALLPLVDSGRFPLVASLIAGLIAIGALARLSFIRSVLSHTGAETRDSGVGPQNPS</sequence>
<feature type="transmembrane region" description="Helical" evidence="1">
    <location>
        <begin position="46"/>
        <end position="67"/>
    </location>
</feature>
<dbReference type="EMBL" id="JACIDN010000004">
    <property type="protein sequence ID" value="MBB3903089.1"/>
    <property type="molecule type" value="Genomic_DNA"/>
</dbReference>
<comment type="caution">
    <text evidence="2">The sequence shown here is derived from an EMBL/GenBank/DDBJ whole genome shotgun (WGS) entry which is preliminary data.</text>
</comment>
<accession>A0A7W6AKY9</accession>
<dbReference type="AlphaFoldDB" id="A0A7W6AKY9"/>
<feature type="transmembrane region" description="Helical" evidence="1">
    <location>
        <begin position="79"/>
        <end position="102"/>
    </location>
</feature>
<keyword evidence="1" id="KW-0472">Membrane</keyword>
<dbReference type="RefSeq" id="WP_183505664.1">
    <property type="nucleotide sequence ID" value="NZ_JACIDN010000004.1"/>
</dbReference>
<feature type="transmembrane region" description="Helical" evidence="1">
    <location>
        <begin position="20"/>
        <end position="40"/>
    </location>
</feature>
<evidence type="ECO:0000313" key="3">
    <source>
        <dbReference type="Proteomes" id="UP000517759"/>
    </source>
</evidence>
<protein>
    <submittedName>
        <fullName evidence="2">Uncharacterized protein</fullName>
    </submittedName>
</protein>
<gene>
    <name evidence="2" type="ORF">GGR33_002591</name>
</gene>
<organism evidence="2 3">
    <name type="scientific">Methylobacterium brachythecii</name>
    <dbReference type="NCBI Taxonomy" id="1176177"/>
    <lineage>
        <taxon>Bacteria</taxon>
        <taxon>Pseudomonadati</taxon>
        <taxon>Pseudomonadota</taxon>
        <taxon>Alphaproteobacteria</taxon>
        <taxon>Hyphomicrobiales</taxon>
        <taxon>Methylobacteriaceae</taxon>
        <taxon>Methylobacterium</taxon>
    </lineage>
</organism>
<keyword evidence="1" id="KW-1133">Transmembrane helix</keyword>
<keyword evidence="1" id="KW-0812">Transmembrane</keyword>
<evidence type="ECO:0000256" key="1">
    <source>
        <dbReference type="SAM" id="Phobius"/>
    </source>
</evidence>
<feature type="transmembrane region" description="Helical" evidence="1">
    <location>
        <begin position="108"/>
        <end position="127"/>
    </location>
</feature>